<reference evidence="2" key="1">
    <citation type="submission" date="2023-07" db="EMBL/GenBank/DDBJ databases">
        <title>draft genome sequence of fig (Ficus carica).</title>
        <authorList>
            <person name="Takahashi T."/>
            <person name="Nishimura K."/>
        </authorList>
    </citation>
    <scope>NUCLEOTIDE SEQUENCE</scope>
</reference>
<gene>
    <name evidence="2" type="ORF">TIFTF001_045534</name>
</gene>
<dbReference type="AlphaFoldDB" id="A0AA88CLW3"/>
<keyword evidence="3" id="KW-1185">Reference proteome</keyword>
<feature type="region of interest" description="Disordered" evidence="1">
    <location>
        <begin position="1"/>
        <end position="32"/>
    </location>
</feature>
<organism evidence="2 3">
    <name type="scientific">Ficus carica</name>
    <name type="common">Common fig</name>
    <dbReference type="NCBI Taxonomy" id="3494"/>
    <lineage>
        <taxon>Eukaryota</taxon>
        <taxon>Viridiplantae</taxon>
        <taxon>Streptophyta</taxon>
        <taxon>Embryophyta</taxon>
        <taxon>Tracheophyta</taxon>
        <taxon>Spermatophyta</taxon>
        <taxon>Magnoliopsida</taxon>
        <taxon>eudicotyledons</taxon>
        <taxon>Gunneridae</taxon>
        <taxon>Pentapetalae</taxon>
        <taxon>rosids</taxon>
        <taxon>fabids</taxon>
        <taxon>Rosales</taxon>
        <taxon>Moraceae</taxon>
        <taxon>Ficeae</taxon>
        <taxon>Ficus</taxon>
    </lineage>
</organism>
<proteinExistence type="predicted"/>
<dbReference type="Proteomes" id="UP001187192">
    <property type="component" value="Unassembled WGS sequence"/>
</dbReference>
<comment type="caution">
    <text evidence="2">The sequence shown here is derived from an EMBL/GenBank/DDBJ whole genome shotgun (WGS) entry which is preliminary data.</text>
</comment>
<accession>A0AA88CLW3</accession>
<evidence type="ECO:0000313" key="3">
    <source>
        <dbReference type="Proteomes" id="UP001187192"/>
    </source>
</evidence>
<protein>
    <submittedName>
        <fullName evidence="2">Uncharacterized protein</fullName>
    </submittedName>
</protein>
<dbReference type="EMBL" id="BTGU01004035">
    <property type="protein sequence ID" value="GMN21656.1"/>
    <property type="molecule type" value="Genomic_DNA"/>
</dbReference>
<name>A0AA88CLW3_FICCA</name>
<sequence>MTASIEVLGAPEASDEALGSHVAHDGGRPRPGQACGRGQCQGCLAQGWLAGCGLVGCTVIGHGLCFLGV</sequence>
<evidence type="ECO:0000256" key="1">
    <source>
        <dbReference type="SAM" id="MobiDB-lite"/>
    </source>
</evidence>
<evidence type="ECO:0000313" key="2">
    <source>
        <dbReference type="EMBL" id="GMN21656.1"/>
    </source>
</evidence>